<sequence length="100" mass="11286">MDLDKYYVEKIEASKTRHKYNNDLGHTQWCTKKEDYTAGGADPTPLWCGSELEEGREASYSPSPERSRARGWLSTDSYSPDIRSSGRHAPVDSFGLAVDR</sequence>
<keyword evidence="3" id="KW-1185">Reference proteome</keyword>
<dbReference type="EMBL" id="NMUH01001363">
    <property type="protein sequence ID" value="MQL91640.1"/>
    <property type="molecule type" value="Genomic_DNA"/>
</dbReference>
<proteinExistence type="predicted"/>
<accession>A0A843VD57</accession>
<gene>
    <name evidence="2" type="ORF">Taro_024252</name>
</gene>
<reference evidence="2" key="1">
    <citation type="submission" date="2017-07" db="EMBL/GenBank/DDBJ databases">
        <title>Taro Niue Genome Assembly and Annotation.</title>
        <authorList>
            <person name="Atibalentja N."/>
            <person name="Keating K."/>
            <person name="Fields C.J."/>
        </authorList>
    </citation>
    <scope>NUCLEOTIDE SEQUENCE</scope>
    <source>
        <strain evidence="2">Niue_2</strain>
        <tissue evidence="2">Leaf</tissue>
    </source>
</reference>
<protein>
    <submittedName>
        <fullName evidence="2">Uncharacterized protein</fullName>
    </submittedName>
</protein>
<evidence type="ECO:0000313" key="3">
    <source>
        <dbReference type="Proteomes" id="UP000652761"/>
    </source>
</evidence>
<comment type="caution">
    <text evidence="2">The sequence shown here is derived from an EMBL/GenBank/DDBJ whole genome shotgun (WGS) entry which is preliminary data.</text>
</comment>
<organism evidence="2 3">
    <name type="scientific">Colocasia esculenta</name>
    <name type="common">Wild taro</name>
    <name type="synonym">Arum esculentum</name>
    <dbReference type="NCBI Taxonomy" id="4460"/>
    <lineage>
        <taxon>Eukaryota</taxon>
        <taxon>Viridiplantae</taxon>
        <taxon>Streptophyta</taxon>
        <taxon>Embryophyta</taxon>
        <taxon>Tracheophyta</taxon>
        <taxon>Spermatophyta</taxon>
        <taxon>Magnoliopsida</taxon>
        <taxon>Liliopsida</taxon>
        <taxon>Araceae</taxon>
        <taxon>Aroideae</taxon>
        <taxon>Colocasieae</taxon>
        <taxon>Colocasia</taxon>
    </lineage>
</organism>
<feature type="region of interest" description="Disordered" evidence="1">
    <location>
        <begin position="53"/>
        <end position="72"/>
    </location>
</feature>
<feature type="region of interest" description="Disordered" evidence="1">
    <location>
        <begin position="79"/>
        <end position="100"/>
    </location>
</feature>
<evidence type="ECO:0000256" key="1">
    <source>
        <dbReference type="SAM" id="MobiDB-lite"/>
    </source>
</evidence>
<dbReference type="Proteomes" id="UP000652761">
    <property type="component" value="Unassembled WGS sequence"/>
</dbReference>
<dbReference type="AlphaFoldDB" id="A0A843VD57"/>
<name>A0A843VD57_COLES</name>
<evidence type="ECO:0000313" key="2">
    <source>
        <dbReference type="EMBL" id="MQL91640.1"/>
    </source>
</evidence>